<keyword evidence="3" id="KW-1185">Reference proteome</keyword>
<dbReference type="AlphaFoldDB" id="A0A0C9SMB0"/>
<feature type="compositionally biased region" description="Basic and acidic residues" evidence="1">
    <location>
        <begin position="371"/>
        <end position="383"/>
    </location>
</feature>
<organism evidence="2 3">
    <name type="scientific">Paxillus involutus ATCC 200175</name>
    <dbReference type="NCBI Taxonomy" id="664439"/>
    <lineage>
        <taxon>Eukaryota</taxon>
        <taxon>Fungi</taxon>
        <taxon>Dikarya</taxon>
        <taxon>Basidiomycota</taxon>
        <taxon>Agaricomycotina</taxon>
        <taxon>Agaricomycetes</taxon>
        <taxon>Agaricomycetidae</taxon>
        <taxon>Boletales</taxon>
        <taxon>Paxilineae</taxon>
        <taxon>Paxillaceae</taxon>
        <taxon>Paxillus</taxon>
    </lineage>
</organism>
<sequence>MRNSEHHDQTVGCILGRQWLEQTSTEYTTYQVEKVTAATGPGKGATDQTAGGISLVNSTSSQENSPGLESTSHNLTESPNPRAHSAAPNLPDPTFEQTAPSSGRSTRQQSRDGHIPRNETCRTCEDDESKTTGQTANEEAADTSNPNATSVGPTEPAGTSYGPQDKSNEIDEGVEGQGEKDERGENDDGGTRTSPTATSYPIQPHLRVNHHPQHAAVPDGVSLVNPTSSQGSLPRARVNTPRPHPTSESPNPPPSTPNPPFEQTASTSRRPTDQRSRNGHLPSNETRHTREHDEGSQRRGQSRSRGRREADNDDGKDNDVHQAHVVPQNPQSTRQTAYNEATDTSNLNTTSARLTEPVGTLNGPLNESNENEGKGTKGEKGENDDGGDENVRHAYVVPSPTPPASRPPPSTPLEGEKEKGQQLSGRTDEAATHQIEPPRQKSRTTPPKRMPDDGRSSREGQGVAIGHRQAVGEEDEVGGKVDDQKTSYRRGRPGTSLP</sequence>
<dbReference type="Proteomes" id="UP000053647">
    <property type="component" value="Unassembled WGS sequence"/>
</dbReference>
<feature type="compositionally biased region" description="Basic and acidic residues" evidence="1">
    <location>
        <begin position="109"/>
        <end position="124"/>
    </location>
</feature>
<evidence type="ECO:0000313" key="2">
    <source>
        <dbReference type="EMBL" id="KIJ05859.1"/>
    </source>
</evidence>
<evidence type="ECO:0000256" key="1">
    <source>
        <dbReference type="SAM" id="MobiDB-lite"/>
    </source>
</evidence>
<feature type="compositionally biased region" description="Basic and acidic residues" evidence="1">
    <location>
        <begin position="449"/>
        <end position="458"/>
    </location>
</feature>
<feature type="compositionally biased region" description="Pro residues" evidence="1">
    <location>
        <begin position="250"/>
        <end position="260"/>
    </location>
</feature>
<feature type="compositionally biased region" description="Polar residues" evidence="1">
    <location>
        <begin position="191"/>
        <end position="201"/>
    </location>
</feature>
<proteinExistence type="predicted"/>
<feature type="compositionally biased region" description="Basic and acidic residues" evidence="1">
    <location>
        <begin position="307"/>
        <end position="322"/>
    </location>
</feature>
<reference evidence="3" key="2">
    <citation type="submission" date="2015-01" db="EMBL/GenBank/DDBJ databases">
        <title>Evolutionary Origins and Diversification of the Mycorrhizal Mutualists.</title>
        <authorList>
            <consortium name="DOE Joint Genome Institute"/>
            <consortium name="Mycorrhizal Genomics Consortium"/>
            <person name="Kohler A."/>
            <person name="Kuo A."/>
            <person name="Nagy L.G."/>
            <person name="Floudas D."/>
            <person name="Copeland A."/>
            <person name="Barry K.W."/>
            <person name="Cichocki N."/>
            <person name="Veneault-Fourrey C."/>
            <person name="LaButti K."/>
            <person name="Lindquist E.A."/>
            <person name="Lipzen A."/>
            <person name="Lundell T."/>
            <person name="Morin E."/>
            <person name="Murat C."/>
            <person name="Riley R."/>
            <person name="Ohm R."/>
            <person name="Sun H."/>
            <person name="Tunlid A."/>
            <person name="Henrissat B."/>
            <person name="Grigoriev I.V."/>
            <person name="Hibbett D.S."/>
            <person name="Martin F."/>
        </authorList>
    </citation>
    <scope>NUCLEOTIDE SEQUENCE [LARGE SCALE GENOMIC DNA]</scope>
    <source>
        <strain evidence="3">ATCC 200175</strain>
    </source>
</reference>
<feature type="compositionally biased region" description="Basic and acidic residues" evidence="1">
    <location>
        <begin position="414"/>
        <end position="439"/>
    </location>
</feature>
<dbReference type="HOGENOM" id="CLU_559084_0_0_1"/>
<feature type="compositionally biased region" description="Basic and acidic residues" evidence="1">
    <location>
        <begin position="285"/>
        <end position="297"/>
    </location>
</feature>
<protein>
    <submittedName>
        <fullName evidence="2">Uncharacterized protein</fullName>
    </submittedName>
</protein>
<dbReference type="EMBL" id="KN820667">
    <property type="protein sequence ID" value="KIJ05859.1"/>
    <property type="molecule type" value="Genomic_DNA"/>
</dbReference>
<feature type="compositionally biased region" description="Polar residues" evidence="1">
    <location>
        <begin position="131"/>
        <end position="152"/>
    </location>
</feature>
<accession>A0A0C9SMB0</accession>
<feature type="compositionally biased region" description="Polar residues" evidence="1">
    <location>
        <begin position="95"/>
        <end position="108"/>
    </location>
</feature>
<feature type="compositionally biased region" description="Polar residues" evidence="1">
    <location>
        <begin position="328"/>
        <end position="353"/>
    </location>
</feature>
<feature type="compositionally biased region" description="Basic and acidic residues" evidence="1">
    <location>
        <begin position="477"/>
        <end position="486"/>
    </location>
</feature>
<name>A0A0C9SMB0_PAXIN</name>
<gene>
    <name evidence="2" type="ORF">PAXINDRAFT_20909</name>
</gene>
<feature type="compositionally biased region" description="Polar residues" evidence="1">
    <location>
        <begin position="46"/>
        <end position="79"/>
    </location>
</feature>
<reference evidence="2 3" key="1">
    <citation type="submission" date="2014-06" db="EMBL/GenBank/DDBJ databases">
        <authorList>
            <consortium name="DOE Joint Genome Institute"/>
            <person name="Kuo A."/>
            <person name="Kohler A."/>
            <person name="Nagy L.G."/>
            <person name="Floudas D."/>
            <person name="Copeland A."/>
            <person name="Barry K.W."/>
            <person name="Cichocki N."/>
            <person name="Veneault-Fourrey C."/>
            <person name="LaButti K."/>
            <person name="Lindquist E.A."/>
            <person name="Lipzen A."/>
            <person name="Lundell T."/>
            <person name="Morin E."/>
            <person name="Murat C."/>
            <person name="Sun H."/>
            <person name="Tunlid A."/>
            <person name="Henrissat B."/>
            <person name="Grigoriev I.V."/>
            <person name="Hibbett D.S."/>
            <person name="Martin F."/>
            <person name="Nordberg H.P."/>
            <person name="Cantor M.N."/>
            <person name="Hua S.X."/>
        </authorList>
    </citation>
    <scope>NUCLEOTIDE SEQUENCE [LARGE SCALE GENOMIC DNA]</scope>
    <source>
        <strain evidence="2 3">ATCC 200175</strain>
    </source>
</reference>
<dbReference type="OrthoDB" id="2712930at2759"/>
<feature type="compositionally biased region" description="Pro residues" evidence="1">
    <location>
        <begin position="399"/>
        <end position="411"/>
    </location>
</feature>
<feature type="region of interest" description="Disordered" evidence="1">
    <location>
        <begin position="39"/>
        <end position="498"/>
    </location>
</feature>
<evidence type="ECO:0000313" key="3">
    <source>
        <dbReference type="Proteomes" id="UP000053647"/>
    </source>
</evidence>